<feature type="region of interest" description="Disordered" evidence="6">
    <location>
        <begin position="584"/>
        <end position="610"/>
    </location>
</feature>
<gene>
    <name evidence="8" type="ORF">BKCO1_1000408</name>
</gene>
<dbReference type="PANTHER" id="PTHR13734:SF5">
    <property type="entry name" value="CCA TRNA NUCLEOTIDYLTRANSFERASE, MITOCHONDRIAL"/>
    <property type="match status" value="1"/>
</dbReference>
<comment type="caution">
    <text evidence="8">The sequence shown here is derived from an EMBL/GenBank/DDBJ whole genome shotgun (WGS) entry which is preliminary data.</text>
</comment>
<dbReference type="GO" id="GO:0052927">
    <property type="term" value="F:CC tRNA cytidylyltransferase activity"/>
    <property type="evidence" value="ECO:0007669"/>
    <property type="project" value="TreeGrafter"/>
</dbReference>
<dbReference type="InterPro" id="IPR016024">
    <property type="entry name" value="ARM-type_fold"/>
</dbReference>
<dbReference type="Pfam" id="PF10521">
    <property type="entry name" value="Tti2"/>
    <property type="match status" value="1"/>
</dbReference>
<name>A0A1J9RGA5_9PEZI</name>
<dbReference type="PANTHER" id="PTHR13734">
    <property type="entry name" value="TRNA-NUCLEOTIDYLTRANSFERASE"/>
    <property type="match status" value="1"/>
</dbReference>
<dbReference type="GO" id="GO:0052929">
    <property type="term" value="F:ATP:3'-cytidine-cytidine-tRNA adenylyltransferase activity"/>
    <property type="evidence" value="ECO:0007669"/>
    <property type="project" value="TreeGrafter"/>
</dbReference>
<evidence type="ECO:0000256" key="6">
    <source>
        <dbReference type="SAM" id="MobiDB-lite"/>
    </source>
</evidence>
<dbReference type="SUPFAM" id="SSF48371">
    <property type="entry name" value="ARM repeat"/>
    <property type="match status" value="1"/>
</dbReference>
<dbReference type="CDD" id="cd05398">
    <property type="entry name" value="NT_ClassII-CCAase"/>
    <property type="match status" value="1"/>
</dbReference>
<accession>A0A1J9RGA5</accession>
<dbReference type="SUPFAM" id="SSF81301">
    <property type="entry name" value="Nucleotidyltransferase"/>
    <property type="match status" value="1"/>
</dbReference>
<dbReference type="Pfam" id="PF01743">
    <property type="entry name" value="PolyA_pol"/>
    <property type="match status" value="1"/>
</dbReference>
<dbReference type="Gene3D" id="3.30.460.10">
    <property type="entry name" value="Beta Polymerase, domain 2"/>
    <property type="match status" value="1"/>
</dbReference>
<evidence type="ECO:0000259" key="7">
    <source>
        <dbReference type="Pfam" id="PF01743"/>
    </source>
</evidence>
<comment type="similarity">
    <text evidence="4">Belongs to the TTI2 family.</text>
</comment>
<dbReference type="RefSeq" id="XP_020135409.1">
    <property type="nucleotide sequence ID" value="XM_020269802.1"/>
</dbReference>
<evidence type="ECO:0000313" key="9">
    <source>
        <dbReference type="Proteomes" id="UP000183809"/>
    </source>
</evidence>
<dbReference type="GO" id="GO:0110078">
    <property type="term" value="C:TTT Hsp90 cochaperone complex"/>
    <property type="evidence" value="ECO:0007669"/>
    <property type="project" value="InterPro"/>
</dbReference>
<dbReference type="STRING" id="236234.A0A1J9RGA5"/>
<comment type="similarity">
    <text evidence="1 5">Belongs to the tRNA nucleotidyltransferase/poly(A) polymerase family.</text>
</comment>
<protein>
    <submittedName>
        <fullName evidence="8">Trna nucleotidyltransferase</fullName>
    </submittedName>
</protein>
<evidence type="ECO:0000256" key="4">
    <source>
        <dbReference type="ARBA" id="ARBA00034736"/>
    </source>
</evidence>
<dbReference type="OrthoDB" id="445712at2759"/>
<dbReference type="GO" id="GO:0003723">
    <property type="term" value="F:RNA binding"/>
    <property type="evidence" value="ECO:0007669"/>
    <property type="project" value="UniProtKB-KW"/>
</dbReference>
<keyword evidence="9" id="KW-1185">Reference proteome</keyword>
<proteinExistence type="inferred from homology"/>
<evidence type="ECO:0000256" key="2">
    <source>
        <dbReference type="ARBA" id="ARBA00022679"/>
    </source>
</evidence>
<dbReference type="Gene3D" id="1.10.3090.10">
    <property type="entry name" value="cca-adding enzyme, domain 2"/>
    <property type="match status" value="1"/>
</dbReference>
<feature type="domain" description="Poly A polymerase head" evidence="7">
    <location>
        <begin position="52"/>
        <end position="212"/>
    </location>
</feature>
<sequence>MATKATLELTEVEQTLRQLLLDVAEYIDNNPLPASEAHIQLPEDLANAKLVLRFTGGWVRDKLLGVESHDIDVAINKMTGEQFGLRLKEYLEIPGNPEKYGLEGVASSDKAGTSAKNKQVGGLHKIEANPEKSKHLETVTTRILGLDIDLVNLRKETYTEDSRNPQMEFGTPKEDALRRDATVNAMFYNLNTSVVEDFTGKGFEDMELRIIRTPLEPYQTFKDDPLRVLRLIRFASRLGYSIEPSAEESMGNEDIKKALHIKISRERVGVELEKALKGPDPLGAIQYIDRLGLYTTVFSDPTKDHNFTPPANWPVAYQCLSRILQSQESASTIVRSMAILDAEDSYLSWLISAIVPWTDAPEPQPLKPGSKAPPPVACSVAREGIKAPNKVCDVMTASVRNLEEIRGLKDKFNVQQRQPHKKSEGDDAGAPDTIGMAIRKWGPTWRNQALFVLLYEVLNHPEGEQEIIRSYGQWFEQVQKLNLTEAYALKPLLDGKTLAKALETPPGPWMRSALDVVMAWQLRNPGVTDTADAVEEVRIHRQTEDSSSGKQQAGKKKGELTSHLASHFLQLTIRPLFAKTQNPAVTAQGRKSIQSPGPQKTRLFTEDESETRPWKGQKEGYVLELLRWVLLKTDAEGIEKIWPSVIPPILALVDDSDPKYKAKGCDLLSLLLEITPSSLLKRTGLAQVFKDALDPCLTYLPSLTPESESITLLDAAYPALISLARTQHPISLPVDPLSNAAHERAKALDKLIWDGILFAHAHAGEHVRIAQCLFMHLASIIDELGVHSVKHLKNIVPLLSGTLSEPLGPAYPPLPIQATRTMQVMIQNSWMRIQAWKAEILKGLSVCWVRLTAEGEEKDGFVELKTELRKTVDLLKKALDGVEGTEWEADTKKLIDADGRLEGLLA</sequence>
<dbReference type="EMBL" id="MNUE01000001">
    <property type="protein sequence ID" value="OJD40566.1"/>
    <property type="molecule type" value="Genomic_DNA"/>
</dbReference>
<evidence type="ECO:0000256" key="1">
    <source>
        <dbReference type="ARBA" id="ARBA00007265"/>
    </source>
</evidence>
<dbReference type="FunFam" id="3.30.460.10:FF:000019">
    <property type="entry name" value="tRNA nucleotidyltransferase cca2"/>
    <property type="match status" value="1"/>
</dbReference>
<keyword evidence="3 5" id="KW-0694">RNA-binding</keyword>
<reference evidence="8 9" key="1">
    <citation type="submission" date="2016-10" db="EMBL/GenBank/DDBJ databases">
        <title>Proteomics and genomics reveal pathogen-plant mechanisms compatible with a hemibiotrophic lifestyle of Diplodia corticola.</title>
        <authorList>
            <person name="Fernandes I."/>
            <person name="De Jonge R."/>
            <person name="Van De Peer Y."/>
            <person name="Devreese B."/>
            <person name="Alves A."/>
            <person name="Esteves A.C."/>
        </authorList>
    </citation>
    <scope>NUCLEOTIDE SEQUENCE [LARGE SCALE GENOMIC DNA]</scope>
    <source>
        <strain evidence="8 9">CBS 112549</strain>
    </source>
</reference>
<evidence type="ECO:0000256" key="3">
    <source>
        <dbReference type="ARBA" id="ARBA00022884"/>
    </source>
</evidence>
<dbReference type="InterPro" id="IPR002646">
    <property type="entry name" value="PolA_pol_head_dom"/>
</dbReference>
<dbReference type="Proteomes" id="UP000183809">
    <property type="component" value="Unassembled WGS sequence"/>
</dbReference>
<dbReference type="GO" id="GO:0005739">
    <property type="term" value="C:mitochondrion"/>
    <property type="evidence" value="ECO:0007669"/>
    <property type="project" value="UniProtKB-ARBA"/>
</dbReference>
<organism evidence="8 9">
    <name type="scientific">Diplodia corticola</name>
    <dbReference type="NCBI Taxonomy" id="236234"/>
    <lineage>
        <taxon>Eukaryota</taxon>
        <taxon>Fungi</taxon>
        <taxon>Dikarya</taxon>
        <taxon>Ascomycota</taxon>
        <taxon>Pezizomycotina</taxon>
        <taxon>Dothideomycetes</taxon>
        <taxon>Dothideomycetes incertae sedis</taxon>
        <taxon>Botryosphaeriales</taxon>
        <taxon>Botryosphaeriaceae</taxon>
        <taxon>Diplodia</taxon>
    </lineage>
</organism>
<keyword evidence="2 5" id="KW-0808">Transferase</keyword>
<feature type="compositionally biased region" description="Polar residues" evidence="6">
    <location>
        <begin position="584"/>
        <end position="598"/>
    </location>
</feature>
<dbReference type="GeneID" id="31010061"/>
<evidence type="ECO:0000256" key="5">
    <source>
        <dbReference type="RuleBase" id="RU003953"/>
    </source>
</evidence>
<dbReference type="InterPro" id="IPR043519">
    <property type="entry name" value="NT_sf"/>
</dbReference>
<dbReference type="SUPFAM" id="SSF81891">
    <property type="entry name" value="Poly A polymerase C-terminal region-like"/>
    <property type="match status" value="1"/>
</dbReference>
<dbReference type="AlphaFoldDB" id="A0A1J9RGA5"/>
<dbReference type="GO" id="GO:0001680">
    <property type="term" value="P:tRNA 3'-terminal CCA addition"/>
    <property type="evidence" value="ECO:0007669"/>
    <property type="project" value="TreeGrafter"/>
</dbReference>
<dbReference type="InterPro" id="IPR018870">
    <property type="entry name" value="Tti2"/>
</dbReference>
<evidence type="ECO:0000313" key="8">
    <source>
        <dbReference type="EMBL" id="OJD40566.1"/>
    </source>
</evidence>